<reference evidence="17" key="2">
    <citation type="journal article" date="2014" name="BMC Genomics">
        <title>A genomic perspective to assessing quality of mass-reared SIT flies used in Mediterranean fruit fly (Ceratitis capitata) eradication in California.</title>
        <authorList>
            <person name="Calla B."/>
            <person name="Hall B."/>
            <person name="Hou S."/>
            <person name="Geib S.M."/>
        </authorList>
    </citation>
    <scope>NUCLEOTIDE SEQUENCE</scope>
</reference>
<evidence type="ECO:0000256" key="1">
    <source>
        <dbReference type="ARBA" id="ARBA00004374"/>
    </source>
</evidence>
<dbReference type="PROSITE" id="PS50089">
    <property type="entry name" value="ZF_RING_2"/>
    <property type="match status" value="1"/>
</dbReference>
<accession>W8BHM1</accession>
<keyword evidence="4 14" id="KW-0812">Transmembrane</keyword>
<dbReference type="GO" id="GO:0008270">
    <property type="term" value="F:zinc ion binding"/>
    <property type="evidence" value="ECO:0007669"/>
    <property type="project" value="UniProtKB-KW"/>
</dbReference>
<keyword evidence="8" id="KW-1000">Mitochondrion outer membrane</keyword>
<comment type="subcellular location">
    <subcellularLocation>
        <location evidence="1">Mitochondrion outer membrane</location>
        <topology evidence="1">Multi-pass membrane protein</topology>
    </subcellularLocation>
</comment>
<evidence type="ECO:0000256" key="13">
    <source>
        <dbReference type="PROSITE-ProRule" id="PRU00175"/>
    </source>
</evidence>
<organism evidence="17">
    <name type="scientific">Ceratitis capitata</name>
    <name type="common">Mediterranean fruit fly</name>
    <name type="synonym">Tephritis capitata</name>
    <dbReference type="NCBI Taxonomy" id="7213"/>
    <lineage>
        <taxon>Eukaryota</taxon>
        <taxon>Metazoa</taxon>
        <taxon>Ecdysozoa</taxon>
        <taxon>Arthropoda</taxon>
        <taxon>Hexapoda</taxon>
        <taxon>Insecta</taxon>
        <taxon>Pterygota</taxon>
        <taxon>Neoptera</taxon>
        <taxon>Endopterygota</taxon>
        <taxon>Diptera</taxon>
        <taxon>Brachycera</taxon>
        <taxon>Muscomorpha</taxon>
        <taxon>Tephritoidea</taxon>
        <taxon>Tephritidae</taxon>
        <taxon>Ceratitis</taxon>
        <taxon>Ceratitis</taxon>
    </lineage>
</organism>
<reference evidence="17" key="1">
    <citation type="submission" date="2013-07" db="EMBL/GenBank/DDBJ databases">
        <authorList>
            <person name="Geib S."/>
        </authorList>
    </citation>
    <scope>NUCLEOTIDE SEQUENCE</scope>
</reference>
<comment type="similarity">
    <text evidence="2">Belongs to the mitochondrial carrier (TC 2.A.29) family.</text>
</comment>
<dbReference type="Pfam" id="PF13771">
    <property type="entry name" value="zf-HC5HC2H"/>
    <property type="match status" value="1"/>
</dbReference>
<feature type="domain" description="RING-type" evidence="15">
    <location>
        <begin position="128"/>
        <end position="180"/>
    </location>
</feature>
<feature type="transmembrane region" description="Helical" evidence="14">
    <location>
        <begin position="373"/>
        <end position="394"/>
    </location>
</feature>
<evidence type="ECO:0000256" key="10">
    <source>
        <dbReference type="ARBA" id="ARBA00022989"/>
    </source>
</evidence>
<dbReference type="SUPFAM" id="SSF103506">
    <property type="entry name" value="Mitochondrial carrier"/>
    <property type="match status" value="1"/>
</dbReference>
<dbReference type="GO" id="GO:0005741">
    <property type="term" value="C:mitochondrial outer membrane"/>
    <property type="evidence" value="ECO:0007669"/>
    <property type="project" value="UniProtKB-SubCell"/>
</dbReference>
<keyword evidence="9" id="KW-0862">Zinc</keyword>
<keyword evidence="6" id="KW-0677">Repeat</keyword>
<name>W8BHM1_CERCA</name>
<dbReference type="AlphaFoldDB" id="W8BHM1"/>
<dbReference type="Pfam" id="PF00153">
    <property type="entry name" value="Mito_carr"/>
    <property type="match status" value="1"/>
</dbReference>
<keyword evidence="5" id="KW-0479">Metal-binding</keyword>
<dbReference type="PANTHER" id="PTHR21252:SF2">
    <property type="entry name" value="MITOCHONDRIAL OUTER MEMBRANE PROTEIN SLC25A46"/>
    <property type="match status" value="1"/>
</dbReference>
<evidence type="ECO:0000256" key="6">
    <source>
        <dbReference type="ARBA" id="ARBA00022737"/>
    </source>
</evidence>
<evidence type="ECO:0000313" key="17">
    <source>
        <dbReference type="EMBL" id="JAC00786.1"/>
    </source>
</evidence>
<dbReference type="InterPro" id="IPR034732">
    <property type="entry name" value="EPHD"/>
</dbReference>
<dbReference type="CDD" id="cd15669">
    <property type="entry name" value="ePHD_PHF7_G2E3_like"/>
    <property type="match status" value="1"/>
</dbReference>
<sequence>MKCELCDSSRQDEIQFGSFLIRYDKAAHLNCLILSYGLKQRGSDNVDFNGYLFSDVSSRRRYFYKQSCCYCNERYANLKCANKHCQRLFHFICGIENRARNQYVKPYFSYCNQHVTKPKYRPKSTEFCCICYDNLFDESKRFCPVTMLRSPCCRDNWFHKLCIQRYALEGGRSFRCPICNNTEKFRKSMLLWGVFTHDNPTEEEIFQEHMDHLIVMRRELFEPQDEDEPLVAPLQIDPPLEINFNHDYHDDYDSDDYDYDYYDYYHHNRFNNYHYFQTPDEKSKGFCIGLKRFCCVINNVLCHPFVVLQQQSQINVVSKSYHILPFSLVPIITKLYRQQGWLVFWKGFFESLCLKGVSLLFRNLHFFDEMPFIYVGFKGVIAVIMFVLKVNGLKMTVGTLMLPNDNIIGCGSKFWPLFFIYLSLEFAKWTFSALAKKITRALFRNKSTERRIIAEDQECTMQTDLITRIITETVFYPCETVLHRMLLQNTNTIIDNLDTGTTVMPIFTYFKGTKDCFKTTVGMEGYKGFYKGFGGLILQFAVHAAIVKIAKWLS</sequence>
<feature type="domain" description="PHD-type" evidence="16">
    <location>
        <begin position="1"/>
        <end position="115"/>
    </location>
</feature>
<evidence type="ECO:0000256" key="5">
    <source>
        <dbReference type="ARBA" id="ARBA00022723"/>
    </source>
</evidence>
<dbReference type="OrthoDB" id="512616at2759"/>
<dbReference type="PANTHER" id="PTHR21252">
    <property type="entry name" value="TB1 PROTEIN-RELATED"/>
    <property type="match status" value="1"/>
</dbReference>
<dbReference type="InterPro" id="IPR039158">
    <property type="entry name" value="SLC25A46"/>
</dbReference>
<evidence type="ECO:0000256" key="7">
    <source>
        <dbReference type="ARBA" id="ARBA00022771"/>
    </source>
</evidence>
<protein>
    <submittedName>
        <fullName evidence="17">Solute carrier family 25 member 46</fullName>
    </submittedName>
</protein>
<dbReference type="InterPro" id="IPR023395">
    <property type="entry name" value="MCP_dom_sf"/>
</dbReference>
<dbReference type="InterPro" id="IPR013083">
    <property type="entry name" value="Znf_RING/FYVE/PHD"/>
</dbReference>
<dbReference type="Gene3D" id="3.30.40.10">
    <property type="entry name" value="Zinc/RING finger domain, C3HC4 (zinc finger)"/>
    <property type="match status" value="1"/>
</dbReference>
<keyword evidence="12 14" id="KW-0472">Membrane</keyword>
<keyword evidence="3" id="KW-0813">Transport</keyword>
<evidence type="ECO:0000256" key="2">
    <source>
        <dbReference type="ARBA" id="ARBA00006375"/>
    </source>
</evidence>
<dbReference type="PROSITE" id="PS51805">
    <property type="entry name" value="EPHD"/>
    <property type="match status" value="1"/>
</dbReference>
<dbReference type="InterPro" id="IPR001841">
    <property type="entry name" value="Znf_RING"/>
</dbReference>
<proteinExistence type="evidence at transcript level"/>
<dbReference type="Gene3D" id="1.50.40.10">
    <property type="entry name" value="Mitochondrial carrier domain"/>
    <property type="match status" value="1"/>
</dbReference>
<evidence type="ECO:0000256" key="11">
    <source>
        <dbReference type="ARBA" id="ARBA00023128"/>
    </source>
</evidence>
<dbReference type="InterPro" id="IPR018108">
    <property type="entry name" value="MCP_transmembrane"/>
</dbReference>
<evidence type="ECO:0000259" key="16">
    <source>
        <dbReference type="PROSITE" id="PS51805"/>
    </source>
</evidence>
<evidence type="ECO:0000256" key="12">
    <source>
        <dbReference type="ARBA" id="ARBA00023136"/>
    </source>
</evidence>
<evidence type="ECO:0000256" key="4">
    <source>
        <dbReference type="ARBA" id="ARBA00022692"/>
    </source>
</evidence>
<dbReference type="GO" id="GO:0090149">
    <property type="term" value="P:mitochondrial membrane fission"/>
    <property type="evidence" value="ECO:0007669"/>
    <property type="project" value="InterPro"/>
</dbReference>
<keyword evidence="11" id="KW-0496">Mitochondrion</keyword>
<gene>
    <name evidence="17" type="primary">S2546</name>
</gene>
<keyword evidence="10 14" id="KW-1133">Transmembrane helix</keyword>
<evidence type="ECO:0000259" key="15">
    <source>
        <dbReference type="PROSITE" id="PS50089"/>
    </source>
</evidence>
<dbReference type="EMBL" id="GAMC01005770">
    <property type="protein sequence ID" value="JAC00786.1"/>
    <property type="molecule type" value="mRNA"/>
</dbReference>
<dbReference type="KEGG" id="ccat:101459934"/>
<evidence type="ECO:0000256" key="8">
    <source>
        <dbReference type="ARBA" id="ARBA00022787"/>
    </source>
</evidence>
<keyword evidence="7 13" id="KW-0863">Zinc-finger</keyword>
<dbReference type="InterPro" id="IPR042013">
    <property type="entry name" value="PHF7/G2E3_ePHD"/>
</dbReference>
<evidence type="ECO:0000256" key="9">
    <source>
        <dbReference type="ARBA" id="ARBA00022833"/>
    </source>
</evidence>
<evidence type="ECO:0000256" key="3">
    <source>
        <dbReference type="ARBA" id="ARBA00022448"/>
    </source>
</evidence>
<evidence type="ECO:0000256" key="14">
    <source>
        <dbReference type="SAM" id="Phobius"/>
    </source>
</evidence>